<evidence type="ECO:0000256" key="2">
    <source>
        <dbReference type="ARBA" id="ARBA00022448"/>
    </source>
</evidence>
<feature type="transmembrane region" description="Helical" evidence="7">
    <location>
        <begin position="203"/>
        <end position="230"/>
    </location>
</feature>
<feature type="transmembrane region" description="Helical" evidence="7">
    <location>
        <begin position="250"/>
        <end position="272"/>
    </location>
</feature>
<gene>
    <name evidence="9" type="ORF">K0U00_02875</name>
</gene>
<dbReference type="PANTHER" id="PTHR43266">
    <property type="entry name" value="MACROLIDE-EFFLUX PROTEIN"/>
    <property type="match status" value="1"/>
</dbReference>
<evidence type="ECO:0000256" key="5">
    <source>
        <dbReference type="ARBA" id="ARBA00022989"/>
    </source>
</evidence>
<organism evidence="9 10">
    <name type="scientific">Paenibacillus sepulcri</name>
    <dbReference type="NCBI Taxonomy" id="359917"/>
    <lineage>
        <taxon>Bacteria</taxon>
        <taxon>Bacillati</taxon>
        <taxon>Bacillota</taxon>
        <taxon>Bacilli</taxon>
        <taxon>Bacillales</taxon>
        <taxon>Paenibacillaceae</taxon>
        <taxon>Paenibacillus</taxon>
    </lineage>
</organism>
<evidence type="ECO:0000256" key="6">
    <source>
        <dbReference type="ARBA" id="ARBA00023136"/>
    </source>
</evidence>
<accession>A0ABS7BWG8</accession>
<dbReference type="Pfam" id="PF07690">
    <property type="entry name" value="MFS_1"/>
    <property type="match status" value="2"/>
</dbReference>
<feature type="transmembrane region" description="Helical" evidence="7">
    <location>
        <begin position="72"/>
        <end position="90"/>
    </location>
</feature>
<dbReference type="SUPFAM" id="SSF103473">
    <property type="entry name" value="MFS general substrate transporter"/>
    <property type="match status" value="1"/>
</dbReference>
<proteinExistence type="predicted"/>
<keyword evidence="4 7" id="KW-0812">Transmembrane</keyword>
<evidence type="ECO:0000256" key="7">
    <source>
        <dbReference type="SAM" id="Phobius"/>
    </source>
</evidence>
<reference evidence="9 10" key="1">
    <citation type="submission" date="2021-07" db="EMBL/GenBank/DDBJ databases">
        <title>Paenibacillus radiodurans sp. nov., isolated from the southeastern edge of Tengger Desert.</title>
        <authorList>
            <person name="Zhang G."/>
        </authorList>
    </citation>
    <scope>NUCLEOTIDE SEQUENCE [LARGE SCALE GENOMIC DNA]</scope>
    <source>
        <strain evidence="9 10">CCM 7311</strain>
    </source>
</reference>
<dbReference type="Proteomes" id="UP001519887">
    <property type="component" value="Unassembled WGS sequence"/>
</dbReference>
<keyword evidence="3" id="KW-1003">Cell membrane</keyword>
<dbReference type="Gene3D" id="1.20.1250.20">
    <property type="entry name" value="MFS general substrate transporter like domains"/>
    <property type="match status" value="1"/>
</dbReference>
<evidence type="ECO:0000313" key="10">
    <source>
        <dbReference type="Proteomes" id="UP001519887"/>
    </source>
</evidence>
<dbReference type="InterPro" id="IPR020846">
    <property type="entry name" value="MFS_dom"/>
</dbReference>
<feature type="transmembrane region" description="Helical" evidence="7">
    <location>
        <begin position="139"/>
        <end position="156"/>
    </location>
</feature>
<dbReference type="PRINTS" id="PR01988">
    <property type="entry name" value="EXPORTERBACE"/>
</dbReference>
<evidence type="ECO:0000256" key="3">
    <source>
        <dbReference type="ARBA" id="ARBA00022475"/>
    </source>
</evidence>
<feature type="transmembrane region" description="Helical" evidence="7">
    <location>
        <begin position="7"/>
        <end position="27"/>
    </location>
</feature>
<feature type="transmembrane region" description="Helical" evidence="7">
    <location>
        <begin position="338"/>
        <end position="360"/>
    </location>
</feature>
<comment type="subcellular location">
    <subcellularLocation>
        <location evidence="1">Cell membrane</location>
        <topology evidence="1">Multi-pass membrane protein</topology>
    </subcellularLocation>
</comment>
<feature type="transmembrane region" description="Helical" evidence="7">
    <location>
        <begin position="305"/>
        <end position="326"/>
    </location>
</feature>
<sequence>MNNWKATLLLVSGIGFSNLGNWIYFVAINIKILDLTGSAAAVAGLFVIKPIAQLFTNLWSGSIIDRVNVRKLMIFVDVVRGCLVFIIPFLSSLWMIYVMIFMISLFGSFFGPSSSVYITKIVPAADRQRLNSMMSMVNSGAFLLGPAISGLLIMTVDADFCIIFNALSFIVCALIIFVLPNVQKNPESVKPMTKKLLIEDWKVVGRFISTAKLFFIIYVLFQLAMIIGYSVDSQEATYIRLHLQLSVSDYGTIISLTGVGALAGSSVAAIMAKKISYRWYMSVGTVLSTLFYITFYASFNFISAAVSFVLLGFFMSFAGTGYTTFVQNHVPASIMGRFSSLADVAQGLIQIVLTLIIGFIAELISLQFVCLMVCGLALILGIILLLKVLFASKSDHFHTQHSETL</sequence>
<keyword evidence="6 7" id="KW-0472">Membrane</keyword>
<keyword evidence="2" id="KW-0813">Transport</keyword>
<evidence type="ECO:0000256" key="4">
    <source>
        <dbReference type="ARBA" id="ARBA00022692"/>
    </source>
</evidence>
<dbReference type="PANTHER" id="PTHR43266:SF7">
    <property type="entry name" value="TRANSPORTER, PUTATIVE-RELATED"/>
    <property type="match status" value="1"/>
</dbReference>
<keyword evidence="5 7" id="KW-1133">Transmembrane helix</keyword>
<dbReference type="PROSITE" id="PS50850">
    <property type="entry name" value="MFS"/>
    <property type="match status" value="1"/>
</dbReference>
<protein>
    <submittedName>
        <fullName evidence="9">MFS transporter</fullName>
    </submittedName>
</protein>
<feature type="domain" description="Major facilitator superfamily (MFS) profile" evidence="8">
    <location>
        <begin position="6"/>
        <end position="393"/>
    </location>
</feature>
<dbReference type="InterPro" id="IPR011701">
    <property type="entry name" value="MFS"/>
</dbReference>
<name>A0ABS7BWG8_9BACL</name>
<feature type="transmembrane region" description="Helical" evidence="7">
    <location>
        <begin position="39"/>
        <end position="60"/>
    </location>
</feature>
<feature type="transmembrane region" description="Helical" evidence="7">
    <location>
        <begin position="366"/>
        <end position="390"/>
    </location>
</feature>
<feature type="transmembrane region" description="Helical" evidence="7">
    <location>
        <begin position="162"/>
        <end position="182"/>
    </location>
</feature>
<keyword evidence="10" id="KW-1185">Reference proteome</keyword>
<dbReference type="CDD" id="cd06173">
    <property type="entry name" value="MFS_MefA_like"/>
    <property type="match status" value="1"/>
</dbReference>
<evidence type="ECO:0000259" key="8">
    <source>
        <dbReference type="PROSITE" id="PS50850"/>
    </source>
</evidence>
<dbReference type="InterPro" id="IPR022324">
    <property type="entry name" value="Bacilysin_exporter_BacE_put"/>
</dbReference>
<feature type="transmembrane region" description="Helical" evidence="7">
    <location>
        <begin position="96"/>
        <end position="118"/>
    </location>
</feature>
<dbReference type="EMBL" id="JAHZIK010000030">
    <property type="protein sequence ID" value="MBW7452985.1"/>
    <property type="molecule type" value="Genomic_DNA"/>
</dbReference>
<feature type="transmembrane region" description="Helical" evidence="7">
    <location>
        <begin position="279"/>
        <end position="299"/>
    </location>
</feature>
<evidence type="ECO:0000256" key="1">
    <source>
        <dbReference type="ARBA" id="ARBA00004651"/>
    </source>
</evidence>
<evidence type="ECO:0000313" key="9">
    <source>
        <dbReference type="EMBL" id="MBW7452985.1"/>
    </source>
</evidence>
<comment type="caution">
    <text evidence="9">The sequence shown here is derived from an EMBL/GenBank/DDBJ whole genome shotgun (WGS) entry which is preliminary data.</text>
</comment>
<dbReference type="InterPro" id="IPR036259">
    <property type="entry name" value="MFS_trans_sf"/>
</dbReference>